<dbReference type="Proteomes" id="UP000016496">
    <property type="component" value="Unassembled WGS sequence"/>
</dbReference>
<dbReference type="EMBL" id="AWSV01000183">
    <property type="protein sequence ID" value="ERI80798.1"/>
    <property type="molecule type" value="Genomic_DNA"/>
</dbReference>
<organism evidence="1 2">
    <name type="scientific">Bacteroides pyogenes F0041</name>
    <dbReference type="NCBI Taxonomy" id="1321819"/>
    <lineage>
        <taxon>Bacteria</taxon>
        <taxon>Pseudomonadati</taxon>
        <taxon>Bacteroidota</taxon>
        <taxon>Bacteroidia</taxon>
        <taxon>Bacteroidales</taxon>
        <taxon>Bacteroidaceae</taxon>
        <taxon>Bacteroides</taxon>
    </lineage>
</organism>
<comment type="caution">
    <text evidence="1">The sequence shown here is derived from an EMBL/GenBank/DDBJ whole genome shotgun (WGS) entry which is preliminary data.</text>
</comment>
<protein>
    <submittedName>
        <fullName evidence="1">Uncharacterized protein</fullName>
    </submittedName>
</protein>
<evidence type="ECO:0000313" key="2">
    <source>
        <dbReference type="Proteomes" id="UP000016496"/>
    </source>
</evidence>
<sequence length="107" mass="12342">MFHLHIVVDDIHQDCSCTEKDTCSAREVWVLSAMLGVLAVKKQTCSTFQFWQICRCWCSCNEKTNLFHLLSAVYLIFFEALALKEETRSTRTISSFSCKVNLKKAVR</sequence>
<dbReference type="HOGENOM" id="CLU_2204779_0_0_10"/>
<reference evidence="1 2" key="1">
    <citation type="submission" date="2013-08" db="EMBL/GenBank/DDBJ databases">
        <authorList>
            <person name="Weinstock G."/>
            <person name="Sodergren E."/>
            <person name="Wylie T."/>
            <person name="Fulton L."/>
            <person name="Fulton R."/>
            <person name="Fronick C."/>
            <person name="O'Laughlin M."/>
            <person name="Godfrey J."/>
            <person name="Miner T."/>
            <person name="Herter B."/>
            <person name="Appelbaum E."/>
            <person name="Cordes M."/>
            <person name="Lek S."/>
            <person name="Wollam A."/>
            <person name="Pepin K.H."/>
            <person name="Palsikar V.B."/>
            <person name="Mitreva M."/>
            <person name="Wilson R.K."/>
        </authorList>
    </citation>
    <scope>NUCLEOTIDE SEQUENCE [LARGE SCALE GENOMIC DNA]</scope>
    <source>
        <strain evidence="1 2">F0041</strain>
    </source>
</reference>
<name>U2C9W9_9BACE</name>
<evidence type="ECO:0000313" key="1">
    <source>
        <dbReference type="EMBL" id="ERI80798.1"/>
    </source>
</evidence>
<dbReference type="AlphaFoldDB" id="U2C9W9"/>
<gene>
    <name evidence="1" type="ORF">HMPREF1981_03602</name>
</gene>
<proteinExistence type="predicted"/>
<accession>U2C9W9</accession>